<gene>
    <name evidence="2" type="ORF">BCS90_09620</name>
</gene>
<dbReference type="Pfam" id="PF00196">
    <property type="entry name" value="GerE"/>
    <property type="match status" value="1"/>
</dbReference>
<evidence type="ECO:0000259" key="1">
    <source>
        <dbReference type="SMART" id="SM00421"/>
    </source>
</evidence>
<dbReference type="EMBL" id="MDBS01000003">
    <property type="protein sequence ID" value="PMP32983.1"/>
    <property type="molecule type" value="Genomic_DNA"/>
</dbReference>
<proteinExistence type="predicted"/>
<dbReference type="SMART" id="SM00421">
    <property type="entry name" value="HTH_LUXR"/>
    <property type="match status" value="1"/>
</dbReference>
<name>A0A7Z1S5Y1_9VIBR</name>
<reference evidence="2" key="1">
    <citation type="submission" date="2016-07" db="EMBL/GenBank/DDBJ databases">
        <authorList>
            <person name="Kauffman K."/>
            <person name="Arevalo P."/>
            <person name="Polz M.F."/>
        </authorList>
    </citation>
    <scope>NUCLEOTIDE SEQUENCE</scope>
    <source>
        <strain evidence="2">10N.222.46.E12</strain>
    </source>
</reference>
<evidence type="ECO:0000313" key="2">
    <source>
        <dbReference type="EMBL" id="PMP32983.1"/>
    </source>
</evidence>
<feature type="domain" description="HTH luxR-type" evidence="1">
    <location>
        <begin position="156"/>
        <end position="219"/>
    </location>
</feature>
<dbReference type="GO" id="GO:0006355">
    <property type="term" value="P:regulation of DNA-templated transcription"/>
    <property type="evidence" value="ECO:0007669"/>
    <property type="project" value="InterPro"/>
</dbReference>
<dbReference type="InterPro" id="IPR036388">
    <property type="entry name" value="WH-like_DNA-bd_sf"/>
</dbReference>
<dbReference type="Gene3D" id="1.10.10.10">
    <property type="entry name" value="Winged helix-like DNA-binding domain superfamily/Winged helix DNA-binding domain"/>
    <property type="match status" value="1"/>
</dbReference>
<reference evidence="2" key="2">
    <citation type="journal article" date="2018" name="Nature">
        <title>A major lineage of non-tailed dsDNA viruses as unrecognized killers of marine bacteria.</title>
        <authorList>
            <person name="Kauffman K.M."/>
            <person name="Hussain F.A."/>
            <person name="Yang J."/>
            <person name="Arevalo P."/>
            <person name="Brown J.M."/>
            <person name="Chang W.K."/>
            <person name="VanInsberghe D."/>
            <person name="Elsherbini J."/>
            <person name="Sharma R.S."/>
            <person name="Cutler M.B."/>
            <person name="Kelly L."/>
            <person name="Polz M.F."/>
        </authorList>
    </citation>
    <scope>NUCLEOTIDE SEQUENCE</scope>
    <source>
        <strain evidence="2">10N.222.46.E12</strain>
    </source>
</reference>
<dbReference type="AlphaFoldDB" id="A0A7Z1S5Y1"/>
<protein>
    <recommendedName>
        <fullName evidence="1">HTH luxR-type domain-containing protein</fullName>
    </recommendedName>
</protein>
<dbReference type="InterPro" id="IPR000792">
    <property type="entry name" value="Tscrpt_reg_LuxR_C"/>
</dbReference>
<accession>A0A7Z1S5Y1</accession>
<sequence length="254" mass="29094">MRLFVIDDETYLEAVKFKFRMNDYPIAIVTPELNYSFATDGYCRMMSLDPDIIETMTFSDLPKSFVDLDPIFSDQVRNVLLQKQTYSFLDILIVEDKKMVYYKKMSPLIAPSGFVLGVEVHLISMAAVVGALHVLNRFSWYTPDDASVAAPLPENRVALTSRQETYLFFVMQGFSNLEISTCLNVSKSTVENTIRTITTKFNKSLNSTISNRSSLKQVAFQLGYGYVLPRDMLKPRSIPLQYSLDDWMYLNNVK</sequence>
<dbReference type="PRINTS" id="PR00038">
    <property type="entry name" value="HTHLUXR"/>
</dbReference>
<organism evidence="2">
    <name type="scientific">Vibrio cyclitrophicus</name>
    <dbReference type="NCBI Taxonomy" id="47951"/>
    <lineage>
        <taxon>Bacteria</taxon>
        <taxon>Pseudomonadati</taxon>
        <taxon>Pseudomonadota</taxon>
        <taxon>Gammaproteobacteria</taxon>
        <taxon>Vibrionales</taxon>
        <taxon>Vibrionaceae</taxon>
        <taxon>Vibrio</taxon>
    </lineage>
</organism>
<comment type="caution">
    <text evidence="2">The sequence shown here is derived from an EMBL/GenBank/DDBJ whole genome shotgun (WGS) entry which is preliminary data.</text>
</comment>
<dbReference type="GO" id="GO:0003677">
    <property type="term" value="F:DNA binding"/>
    <property type="evidence" value="ECO:0007669"/>
    <property type="project" value="InterPro"/>
</dbReference>
<dbReference type="SUPFAM" id="SSF46894">
    <property type="entry name" value="C-terminal effector domain of the bipartite response regulators"/>
    <property type="match status" value="1"/>
</dbReference>
<dbReference type="InterPro" id="IPR016032">
    <property type="entry name" value="Sig_transdc_resp-reg_C-effctor"/>
</dbReference>